<dbReference type="Pfam" id="PF00078">
    <property type="entry name" value="RVT_1"/>
    <property type="match status" value="1"/>
</dbReference>
<dbReference type="Proteomes" id="UP000326961">
    <property type="component" value="Chromosome"/>
</dbReference>
<dbReference type="NCBIfam" id="TIGR04416">
    <property type="entry name" value="group_II_RT_mat"/>
    <property type="match status" value="1"/>
</dbReference>
<dbReference type="InterPro" id="IPR030931">
    <property type="entry name" value="Group_II_RT_mat"/>
</dbReference>
<dbReference type="AlphaFoldDB" id="A0A5P3XDD6"/>
<reference evidence="2 3" key="1">
    <citation type="submission" date="2018-09" db="EMBL/GenBank/DDBJ databases">
        <title>A clostridial neurotoxin that targets Anopheles mosquitoes.</title>
        <authorList>
            <person name="Contreras E."/>
            <person name="Masuyer G."/>
            <person name="Qureshi N."/>
            <person name="Chawla S."/>
            <person name="Lim H.L."/>
            <person name="Chen J."/>
            <person name="Stenmark P."/>
            <person name="Gill S."/>
        </authorList>
    </citation>
    <scope>NUCLEOTIDE SEQUENCE [LARGE SCALE GENOMIC DNA]</scope>
    <source>
        <strain evidence="2 3">Cbm</strain>
    </source>
</reference>
<dbReference type="CDD" id="cd00085">
    <property type="entry name" value="HNHc"/>
    <property type="match status" value="1"/>
</dbReference>
<evidence type="ECO:0000259" key="1">
    <source>
        <dbReference type="PROSITE" id="PS50878"/>
    </source>
</evidence>
<name>A0A5P3XDD6_PARBF</name>
<dbReference type="InterPro" id="IPR051083">
    <property type="entry name" value="GrpII_Intron_Splice-Mob/Def"/>
</dbReference>
<dbReference type="SUPFAM" id="SSF56672">
    <property type="entry name" value="DNA/RNA polymerases"/>
    <property type="match status" value="1"/>
</dbReference>
<dbReference type="EC" id="2.7.7.49" evidence="2"/>
<dbReference type="InterPro" id="IPR043502">
    <property type="entry name" value="DNA/RNA_pol_sf"/>
</dbReference>
<accession>A0A5P3XDD6</accession>
<dbReference type="GO" id="GO:0003964">
    <property type="term" value="F:RNA-directed DNA polymerase activity"/>
    <property type="evidence" value="ECO:0007669"/>
    <property type="project" value="UniProtKB-KW"/>
</dbReference>
<dbReference type="PROSITE" id="PS50878">
    <property type="entry name" value="RT_POL"/>
    <property type="match status" value="1"/>
</dbReference>
<protein>
    <submittedName>
        <fullName evidence="2">Group II intron reverse transcriptase/maturase</fullName>
        <ecNumber evidence="2">2.7.7.49</ecNumber>
    </submittedName>
</protein>
<feature type="domain" description="Reverse transcriptase" evidence="1">
    <location>
        <begin position="85"/>
        <end position="338"/>
    </location>
</feature>
<organism evidence="2 3">
    <name type="scientific">Paraclostridium bifermentans</name>
    <name type="common">Clostridium bifermentans</name>
    <dbReference type="NCBI Taxonomy" id="1490"/>
    <lineage>
        <taxon>Bacteria</taxon>
        <taxon>Bacillati</taxon>
        <taxon>Bacillota</taxon>
        <taxon>Clostridia</taxon>
        <taxon>Peptostreptococcales</taxon>
        <taxon>Peptostreptococcaceae</taxon>
        <taxon>Paraclostridium</taxon>
    </lineage>
</organism>
<dbReference type="EMBL" id="CP032452">
    <property type="protein sequence ID" value="QEZ68480.1"/>
    <property type="molecule type" value="Genomic_DNA"/>
</dbReference>
<dbReference type="InterPro" id="IPR003615">
    <property type="entry name" value="HNH_nuc"/>
</dbReference>
<evidence type="ECO:0000313" key="3">
    <source>
        <dbReference type="Proteomes" id="UP000326961"/>
    </source>
</evidence>
<dbReference type="PANTHER" id="PTHR34047:SF8">
    <property type="entry name" value="PROTEIN YKFC"/>
    <property type="match status" value="1"/>
</dbReference>
<dbReference type="Gene3D" id="1.10.30.50">
    <property type="match status" value="1"/>
</dbReference>
<dbReference type="CDD" id="cd01651">
    <property type="entry name" value="RT_G2_intron"/>
    <property type="match status" value="1"/>
</dbReference>
<dbReference type="PANTHER" id="PTHR34047">
    <property type="entry name" value="NUCLEAR INTRON MATURASE 1, MITOCHONDRIAL-RELATED"/>
    <property type="match status" value="1"/>
</dbReference>
<sequence length="603" mass="70711">MTNMIKKKQKLRNIEYYDAQAIFDDLYKNSKNNYKFNKLMDLITNEHNIELAYRNIKKNTGSKTGGTNNKTIDDIQNLNNNSLVEYINKRLINYHPHTVRRVEIPKENGKVRPLGIPTIEDRIVQQCILQILEPICEAKFYKHSYGFRPNRNTHHAISTSYHLMQSSNLHYVVDIDIKGFFDNVNHGKLLKQMWTLGIQDKHLLCIISKMLKAPIKNEGYQTKGTPQGGILSPLLSNIVLNELDWWIANQWESFDTKHKYSYNSGRYYALRKSKLKEIYIVRYADDFKIFCRDYKTANKIFTATKMWLKERLHLEISPEKSKVVNLRKNYSEFLGFKMKVRNKGSKRVVKSHISDKAKKKIIMKLKTHLIKLQKKTTMNNILIYNSMVLGLHNYYKIATHISYDFGKIAFIVNKSLYNRTHKIRSNSGTKSKAYEKFYGSYNYKTVYVWKIALFPIGAIKTNPPMNFSQETCNYTKNGREKIHQKLQNIDYLSLKYLMNNPIHSESIELNDNRISLFVGQNGMCSITRDFLEIGSMDVHHKVPKDKGGSDKYSNLTYIKRNIHILIHSTHKETIEKYMKIENLNKKAIKKVNELRILVGNFEI</sequence>
<keyword evidence="2" id="KW-0695">RNA-directed DNA polymerase</keyword>
<dbReference type="InterPro" id="IPR000477">
    <property type="entry name" value="RT_dom"/>
</dbReference>
<keyword evidence="2" id="KW-0548">Nucleotidyltransferase</keyword>
<keyword evidence="2" id="KW-0808">Transferase</keyword>
<gene>
    <name evidence="2" type="primary">ltrA</name>
    <name evidence="2" type="ORF">D4A35_05820</name>
</gene>
<dbReference type="RefSeq" id="WP_150886246.1">
    <property type="nucleotide sequence ID" value="NZ_CP032452.1"/>
</dbReference>
<proteinExistence type="predicted"/>
<evidence type="ECO:0000313" key="2">
    <source>
        <dbReference type="EMBL" id="QEZ68480.1"/>
    </source>
</evidence>